<sequence length="427" mass="47779">MGEEISLRELIETLFKNWKMITIITTAFMFVAAIMGYIIMDPVYEAETVLMASYATEKISSVNANTDDLEGILDSISVYPNMTLQTYKEQLNSPAVLQETIDELGLSKENINVARLIKMVSLETISNTNLIAIKVASDNPKLSSEIANTLADKFTDFITDMSKERASNSSKFLEKQLEAEKTKLDDALLGLKQFLSQPRGVDELKGEVNSVLSMLTNYKTQVVQKNVELSKVIAGIYATEEEISKTPKIITVRKTLDSDSLLNQVVSELNDISIIDTSEIVMESEEINKNYLSLTINASNLKIQKAELEKEIEQLSLKISDYQMELENIQQELAGKNYEKTLIDNKISIAQETYDAFLKKYEESLIAESTKIGESSIYIVSYAIVPEYPIGPRKLLNTAIGGILGLMLGVCIAFFRAYWKATSKPQQ</sequence>
<evidence type="ECO:0000259" key="10">
    <source>
        <dbReference type="Pfam" id="PF13807"/>
    </source>
</evidence>
<comment type="similarity">
    <text evidence="2">Belongs to the CpsC/CapA family.</text>
</comment>
<evidence type="ECO:0000313" key="12">
    <source>
        <dbReference type="Proteomes" id="UP000184052"/>
    </source>
</evidence>
<keyword evidence="5 8" id="KW-1133">Transmembrane helix</keyword>
<dbReference type="PANTHER" id="PTHR32309">
    <property type="entry name" value="TYROSINE-PROTEIN KINASE"/>
    <property type="match status" value="1"/>
</dbReference>
<organism evidence="11 12">
    <name type="scientific">Dethiosulfatibacter aminovorans DSM 17477</name>
    <dbReference type="NCBI Taxonomy" id="1121476"/>
    <lineage>
        <taxon>Bacteria</taxon>
        <taxon>Bacillati</taxon>
        <taxon>Bacillota</taxon>
        <taxon>Tissierellia</taxon>
        <taxon>Dethiosulfatibacter</taxon>
    </lineage>
</organism>
<dbReference type="EMBL" id="FQZL01000033">
    <property type="protein sequence ID" value="SHJ72541.1"/>
    <property type="molecule type" value="Genomic_DNA"/>
</dbReference>
<dbReference type="Proteomes" id="UP000184052">
    <property type="component" value="Unassembled WGS sequence"/>
</dbReference>
<dbReference type="GO" id="GO:0004713">
    <property type="term" value="F:protein tyrosine kinase activity"/>
    <property type="evidence" value="ECO:0007669"/>
    <property type="project" value="TreeGrafter"/>
</dbReference>
<dbReference type="GO" id="GO:0005886">
    <property type="term" value="C:plasma membrane"/>
    <property type="evidence" value="ECO:0007669"/>
    <property type="project" value="UniProtKB-SubCell"/>
</dbReference>
<dbReference type="PANTHER" id="PTHR32309:SF13">
    <property type="entry name" value="FERRIC ENTEROBACTIN TRANSPORT PROTEIN FEPE"/>
    <property type="match status" value="1"/>
</dbReference>
<keyword evidence="7" id="KW-0175">Coiled coil</keyword>
<name>A0A1M6LMT9_9FIRM</name>
<evidence type="ECO:0000256" key="4">
    <source>
        <dbReference type="ARBA" id="ARBA00022692"/>
    </source>
</evidence>
<evidence type="ECO:0000256" key="8">
    <source>
        <dbReference type="SAM" id="Phobius"/>
    </source>
</evidence>
<protein>
    <submittedName>
        <fullName evidence="11">Uncharacterized protein involved in exopolysaccharide biosynthesis</fullName>
    </submittedName>
</protein>
<gene>
    <name evidence="11" type="ORF">SAMN02745751_03221</name>
</gene>
<evidence type="ECO:0000259" key="9">
    <source>
        <dbReference type="Pfam" id="PF02706"/>
    </source>
</evidence>
<keyword evidence="12" id="KW-1185">Reference proteome</keyword>
<accession>A0A1M6LMT9</accession>
<keyword evidence="4 8" id="KW-0812">Transmembrane</keyword>
<dbReference type="STRING" id="1121476.SAMN02745751_03221"/>
<proteinExistence type="inferred from homology"/>
<keyword evidence="6 8" id="KW-0472">Membrane</keyword>
<dbReference type="InterPro" id="IPR050445">
    <property type="entry name" value="Bact_polysacc_biosynth/exp"/>
</dbReference>
<dbReference type="RefSeq" id="WP_073050586.1">
    <property type="nucleotide sequence ID" value="NZ_FQZL01000033.1"/>
</dbReference>
<evidence type="ECO:0000256" key="1">
    <source>
        <dbReference type="ARBA" id="ARBA00004651"/>
    </source>
</evidence>
<evidence type="ECO:0000256" key="3">
    <source>
        <dbReference type="ARBA" id="ARBA00022475"/>
    </source>
</evidence>
<feature type="transmembrane region" description="Helical" evidence="8">
    <location>
        <begin position="399"/>
        <end position="419"/>
    </location>
</feature>
<feature type="transmembrane region" description="Helical" evidence="8">
    <location>
        <begin position="21"/>
        <end position="40"/>
    </location>
</feature>
<reference evidence="11 12" key="1">
    <citation type="submission" date="2016-11" db="EMBL/GenBank/DDBJ databases">
        <authorList>
            <person name="Jaros S."/>
            <person name="Januszkiewicz K."/>
            <person name="Wedrychowicz H."/>
        </authorList>
    </citation>
    <scope>NUCLEOTIDE SEQUENCE [LARGE SCALE GENOMIC DNA]</scope>
    <source>
        <strain evidence="11 12">DSM 17477</strain>
    </source>
</reference>
<evidence type="ECO:0000313" key="11">
    <source>
        <dbReference type="EMBL" id="SHJ72541.1"/>
    </source>
</evidence>
<dbReference type="Pfam" id="PF02706">
    <property type="entry name" value="Wzz"/>
    <property type="match status" value="1"/>
</dbReference>
<evidence type="ECO:0000256" key="2">
    <source>
        <dbReference type="ARBA" id="ARBA00006683"/>
    </source>
</evidence>
<dbReference type="InterPro" id="IPR003856">
    <property type="entry name" value="LPS_length_determ_N"/>
</dbReference>
<keyword evidence="3" id="KW-1003">Cell membrane</keyword>
<dbReference type="OrthoDB" id="2360475at2"/>
<evidence type="ECO:0000256" key="6">
    <source>
        <dbReference type="ARBA" id="ARBA00023136"/>
    </source>
</evidence>
<dbReference type="InterPro" id="IPR032807">
    <property type="entry name" value="GNVR"/>
</dbReference>
<feature type="domain" description="Tyrosine-protein kinase G-rich" evidence="10">
    <location>
        <begin position="347"/>
        <end position="417"/>
    </location>
</feature>
<feature type="domain" description="Polysaccharide chain length determinant N-terminal" evidence="9">
    <location>
        <begin position="3"/>
        <end position="104"/>
    </location>
</feature>
<dbReference type="Pfam" id="PF13807">
    <property type="entry name" value="GNVR"/>
    <property type="match status" value="1"/>
</dbReference>
<comment type="subcellular location">
    <subcellularLocation>
        <location evidence="1">Cell membrane</location>
        <topology evidence="1">Multi-pass membrane protein</topology>
    </subcellularLocation>
</comment>
<dbReference type="AlphaFoldDB" id="A0A1M6LMT9"/>
<evidence type="ECO:0000256" key="7">
    <source>
        <dbReference type="SAM" id="Coils"/>
    </source>
</evidence>
<feature type="coiled-coil region" evidence="7">
    <location>
        <begin position="291"/>
        <end position="339"/>
    </location>
</feature>
<evidence type="ECO:0000256" key="5">
    <source>
        <dbReference type="ARBA" id="ARBA00022989"/>
    </source>
</evidence>